<dbReference type="Pfam" id="PF00535">
    <property type="entry name" value="Glycos_transf_2"/>
    <property type="match status" value="1"/>
</dbReference>
<dbReference type="InterPro" id="IPR050256">
    <property type="entry name" value="Glycosyltransferase_2"/>
</dbReference>
<feature type="transmembrane region" description="Helical" evidence="2">
    <location>
        <begin position="291"/>
        <end position="315"/>
    </location>
</feature>
<feature type="transmembrane region" description="Helical" evidence="2">
    <location>
        <begin position="376"/>
        <end position="400"/>
    </location>
</feature>
<dbReference type="InterPro" id="IPR001173">
    <property type="entry name" value="Glyco_trans_2-like"/>
</dbReference>
<dbReference type="GeneID" id="68856311"/>
<sequence>MTGDQQAESGEDAGSAGDTTDPDAVSFLGPDSEVTPVLSVVIPTMDEEDGIRPTLESLREGVAQLGVPTEVIVADSSSDRTPEIAREEGAIVVTPDRRGYGAAYKYGFERARGEYIAMGDADTTYDFGELPALYRLLLEAEADMVLGSRFAGTIEPGAMPWLHRHVGNPVLTAFLNLFYGLDVTDAHTGFRVFRADVLEALSLRSDGMEFASEMIMQAGAIGLDVVETPITYRPRVGETKLSTFRDGWRHVRFMLVNAPGYLFSLPGLVLALSGIGVLLGAQFGVGPDPGLLGLIVGSLLVVVGFVAVSFGVFSAQVTSPIRKPRDPVTRWVERHFDLEGGVLSGIVMAVAGVLALLLSLFGTIAPGSGPLPTPAAVLLVTVIALGVVVVFEAFFFATVIETHLFDVSDGTESHADDD</sequence>
<dbReference type="Pfam" id="PF26629">
    <property type="entry name" value="GT2_TM_C"/>
    <property type="match status" value="1"/>
</dbReference>
<evidence type="ECO:0000259" key="3">
    <source>
        <dbReference type="Pfam" id="PF00535"/>
    </source>
</evidence>
<feature type="region of interest" description="Disordered" evidence="1">
    <location>
        <begin position="1"/>
        <end position="31"/>
    </location>
</feature>
<dbReference type="CDD" id="cd04179">
    <property type="entry name" value="DPM_DPG-synthase_like"/>
    <property type="match status" value="1"/>
</dbReference>
<accession>A0A897N3M9</accession>
<evidence type="ECO:0000313" key="5">
    <source>
        <dbReference type="EMBL" id="QSG07091.1"/>
    </source>
</evidence>
<dbReference type="InterPro" id="IPR058718">
    <property type="entry name" value="Agl6_TM_C"/>
</dbReference>
<gene>
    <name evidence="5" type="ORF">HSR121_2771</name>
</gene>
<organism evidence="5 6">
    <name type="scientific">Halapricum desulfuricans</name>
    <dbReference type="NCBI Taxonomy" id="2841257"/>
    <lineage>
        <taxon>Archaea</taxon>
        <taxon>Methanobacteriati</taxon>
        <taxon>Methanobacteriota</taxon>
        <taxon>Stenosarchaea group</taxon>
        <taxon>Halobacteria</taxon>
        <taxon>Halobacteriales</taxon>
        <taxon>Haloarculaceae</taxon>
        <taxon>Halapricum</taxon>
    </lineage>
</organism>
<keyword evidence="2" id="KW-1133">Transmembrane helix</keyword>
<proteinExistence type="predicted"/>
<dbReference type="RefSeq" id="WP_229113553.1">
    <property type="nucleotide sequence ID" value="NZ_CP064787.1"/>
</dbReference>
<keyword evidence="2" id="KW-0472">Membrane</keyword>
<keyword evidence="2" id="KW-0812">Transmembrane</keyword>
<evidence type="ECO:0000256" key="2">
    <source>
        <dbReference type="SAM" id="Phobius"/>
    </source>
</evidence>
<dbReference type="AlphaFoldDB" id="A0A897N3M9"/>
<dbReference type="PANTHER" id="PTHR48090">
    <property type="entry name" value="UNDECAPRENYL-PHOSPHATE 4-DEOXY-4-FORMAMIDO-L-ARABINOSE TRANSFERASE-RELATED"/>
    <property type="match status" value="1"/>
</dbReference>
<protein>
    <submittedName>
        <fullName evidence="5">Glycosyl transferase family 2</fullName>
    </submittedName>
</protein>
<evidence type="ECO:0000259" key="4">
    <source>
        <dbReference type="Pfam" id="PF26629"/>
    </source>
</evidence>
<feature type="transmembrane region" description="Helical" evidence="2">
    <location>
        <begin position="336"/>
        <end position="364"/>
    </location>
</feature>
<name>A0A897N3M9_9EURY</name>
<feature type="domain" description="Glycosyltransferase 2-like" evidence="3">
    <location>
        <begin position="39"/>
        <end position="200"/>
    </location>
</feature>
<dbReference type="PANTHER" id="PTHR48090:SF7">
    <property type="entry name" value="RFBJ PROTEIN"/>
    <property type="match status" value="1"/>
</dbReference>
<evidence type="ECO:0000256" key="1">
    <source>
        <dbReference type="SAM" id="MobiDB-lite"/>
    </source>
</evidence>
<feature type="transmembrane region" description="Helical" evidence="2">
    <location>
        <begin position="261"/>
        <end position="285"/>
    </location>
</feature>
<dbReference type="InterPro" id="IPR029044">
    <property type="entry name" value="Nucleotide-diphossugar_trans"/>
</dbReference>
<evidence type="ECO:0000313" key="6">
    <source>
        <dbReference type="Proteomes" id="UP000663525"/>
    </source>
</evidence>
<dbReference type="EMBL" id="CP064787">
    <property type="protein sequence ID" value="QSG07091.1"/>
    <property type="molecule type" value="Genomic_DNA"/>
</dbReference>
<dbReference type="Gene3D" id="3.90.550.10">
    <property type="entry name" value="Spore Coat Polysaccharide Biosynthesis Protein SpsA, Chain A"/>
    <property type="match status" value="1"/>
</dbReference>
<dbReference type="Proteomes" id="UP000663525">
    <property type="component" value="Chromosome"/>
</dbReference>
<dbReference type="GO" id="GO:0016740">
    <property type="term" value="F:transferase activity"/>
    <property type="evidence" value="ECO:0007669"/>
    <property type="project" value="UniProtKB-KW"/>
</dbReference>
<dbReference type="SUPFAM" id="SSF53448">
    <property type="entry name" value="Nucleotide-diphospho-sugar transferases"/>
    <property type="match status" value="1"/>
</dbReference>
<reference evidence="5" key="1">
    <citation type="submission" date="2020-11" db="EMBL/GenBank/DDBJ databases">
        <title>Carbohydrate-dependent, anaerobic sulfur respiration: A novel catabolism in halophilic archaea.</title>
        <authorList>
            <person name="Sorokin D.Y."/>
            <person name="Messina E."/>
            <person name="Smedile F."/>
            <person name="La Cono V."/>
            <person name="Hallsworth J.E."/>
            <person name="Yakimov M.M."/>
        </authorList>
    </citation>
    <scope>NUCLEOTIDE SEQUENCE</scope>
    <source>
        <strain evidence="5">HSR12-1</strain>
    </source>
</reference>
<keyword evidence="5" id="KW-0808">Transferase</keyword>
<feature type="domain" description="Low-salt glycan biosynthesis hexosyltransferase Agl6 C-terminal transmembrane region" evidence="4">
    <location>
        <begin position="318"/>
        <end position="398"/>
    </location>
</feature>